<name>V6LRY5_9EUKA</name>
<proteinExistence type="predicted"/>
<dbReference type="PROSITE" id="PS51294">
    <property type="entry name" value="HTH_MYB"/>
    <property type="match status" value="1"/>
</dbReference>
<keyword evidence="1" id="KW-0805">Transcription regulation</keyword>
<evidence type="ECO:0000259" key="6">
    <source>
        <dbReference type="PROSITE" id="PS50090"/>
    </source>
</evidence>
<evidence type="ECO:0000313" key="9">
    <source>
        <dbReference type="EMBL" id="KAH0576421.1"/>
    </source>
</evidence>
<dbReference type="PROSITE" id="PS50090">
    <property type="entry name" value="MYB_LIKE"/>
    <property type="match status" value="2"/>
</dbReference>
<dbReference type="EMBL" id="AUWU02000002">
    <property type="protein sequence ID" value="KAH0576421.1"/>
    <property type="molecule type" value="Genomic_DNA"/>
</dbReference>
<dbReference type="CDD" id="cd00167">
    <property type="entry name" value="SANT"/>
    <property type="match status" value="2"/>
</dbReference>
<feature type="compositionally biased region" description="Polar residues" evidence="5">
    <location>
        <begin position="1"/>
        <end position="12"/>
    </location>
</feature>
<feature type="domain" description="HTH myb-type" evidence="7">
    <location>
        <begin position="99"/>
        <end position="154"/>
    </location>
</feature>
<evidence type="ECO:0000313" key="8">
    <source>
        <dbReference type="EMBL" id="EST47023.1"/>
    </source>
</evidence>
<dbReference type="VEuPathDB" id="GiardiaDB:SS50377_21985"/>
<evidence type="ECO:0000256" key="4">
    <source>
        <dbReference type="ARBA" id="ARBA00023242"/>
    </source>
</evidence>
<dbReference type="AlphaFoldDB" id="V6LRY5"/>
<dbReference type="SUPFAM" id="SSF46689">
    <property type="entry name" value="Homeodomain-like"/>
    <property type="match status" value="2"/>
</dbReference>
<dbReference type="GO" id="GO:0042795">
    <property type="term" value="P:snRNA transcription by RNA polymerase II"/>
    <property type="evidence" value="ECO:0007669"/>
    <property type="project" value="TreeGrafter"/>
</dbReference>
<dbReference type="GO" id="GO:0042796">
    <property type="term" value="P:snRNA transcription by RNA polymerase III"/>
    <property type="evidence" value="ECO:0007669"/>
    <property type="project" value="TreeGrafter"/>
</dbReference>
<protein>
    <submittedName>
        <fullName evidence="8">Myb-like DNA-binding domain-containing protein</fullName>
    </submittedName>
</protein>
<dbReference type="PANTHER" id="PTHR46621">
    <property type="entry name" value="SNRNA-ACTIVATING PROTEIN COMPLEX SUBUNIT 4"/>
    <property type="match status" value="1"/>
</dbReference>
<dbReference type="InterPro" id="IPR001005">
    <property type="entry name" value="SANT/Myb"/>
</dbReference>
<dbReference type="GO" id="GO:0000978">
    <property type="term" value="F:RNA polymerase II cis-regulatory region sequence-specific DNA binding"/>
    <property type="evidence" value="ECO:0007669"/>
    <property type="project" value="TreeGrafter"/>
</dbReference>
<evidence type="ECO:0000256" key="1">
    <source>
        <dbReference type="ARBA" id="ARBA00023015"/>
    </source>
</evidence>
<dbReference type="Gene3D" id="1.10.10.60">
    <property type="entry name" value="Homeodomain-like"/>
    <property type="match status" value="2"/>
</dbReference>
<dbReference type="EMBL" id="KI546053">
    <property type="protein sequence ID" value="EST47023.1"/>
    <property type="molecule type" value="Genomic_DNA"/>
</dbReference>
<dbReference type="GO" id="GO:0019185">
    <property type="term" value="C:snRNA-activating protein complex"/>
    <property type="evidence" value="ECO:0007669"/>
    <property type="project" value="TreeGrafter"/>
</dbReference>
<organism evidence="8">
    <name type="scientific">Spironucleus salmonicida</name>
    <dbReference type="NCBI Taxonomy" id="348837"/>
    <lineage>
        <taxon>Eukaryota</taxon>
        <taxon>Metamonada</taxon>
        <taxon>Diplomonadida</taxon>
        <taxon>Hexamitidae</taxon>
        <taxon>Hexamitinae</taxon>
        <taxon>Spironucleus</taxon>
    </lineage>
</organism>
<feature type="domain" description="Myb-like" evidence="6">
    <location>
        <begin position="99"/>
        <end position="150"/>
    </location>
</feature>
<feature type="domain" description="Myb-like" evidence="6">
    <location>
        <begin position="49"/>
        <end position="98"/>
    </location>
</feature>
<dbReference type="InterPro" id="IPR017930">
    <property type="entry name" value="Myb_dom"/>
</dbReference>
<keyword evidence="10" id="KW-1185">Reference proteome</keyword>
<keyword evidence="2 8" id="KW-0238">DNA-binding</keyword>
<gene>
    <name evidence="8" type="ORF">SS50377_12979</name>
    <name evidence="9" type="ORF">SS50377_21985</name>
</gene>
<evidence type="ECO:0000313" key="10">
    <source>
        <dbReference type="Proteomes" id="UP000018208"/>
    </source>
</evidence>
<evidence type="ECO:0000256" key="2">
    <source>
        <dbReference type="ARBA" id="ARBA00023125"/>
    </source>
</evidence>
<sequence length="165" mass="19863">MSSYFTTPYQSGSEEKDTPDSPQIQKQIFYYQKPLIWPSRKQGRRVSVPWSFEEDEYLTELVEKIGVKNWRKIQEVIYGVFKTYRSTEQISQHWYRVVNPQIIKGKWSQDEDQKLINAVRLCSPKQWKHIANQLSGRSDIQVRYRLERLKKQLLKHNILDQEFLP</sequence>
<dbReference type="Proteomes" id="UP000018208">
    <property type="component" value="Unassembled WGS sequence"/>
</dbReference>
<reference evidence="8 9" key="1">
    <citation type="journal article" date="2014" name="PLoS Genet.">
        <title>The Genome of Spironucleus salmonicida Highlights a Fish Pathogen Adapted to Fluctuating Environments.</title>
        <authorList>
            <person name="Xu F."/>
            <person name="Jerlstrom-Hultqvist J."/>
            <person name="Einarsson E."/>
            <person name="Astvaldsson A."/>
            <person name="Svard S.G."/>
            <person name="Andersson J.O."/>
        </authorList>
    </citation>
    <scope>NUCLEOTIDE SEQUENCE</scope>
    <source>
        <strain evidence="9">ATCC 50377</strain>
    </source>
</reference>
<evidence type="ECO:0000256" key="5">
    <source>
        <dbReference type="SAM" id="MobiDB-lite"/>
    </source>
</evidence>
<keyword evidence="3" id="KW-0804">Transcription</keyword>
<dbReference type="GO" id="GO:0001006">
    <property type="term" value="F:RNA polymerase III type 3 promoter sequence-specific DNA binding"/>
    <property type="evidence" value="ECO:0007669"/>
    <property type="project" value="TreeGrafter"/>
</dbReference>
<accession>V6LRY5</accession>
<dbReference type="OrthoDB" id="2143914at2759"/>
<dbReference type="InterPro" id="IPR009057">
    <property type="entry name" value="Homeodomain-like_sf"/>
</dbReference>
<evidence type="ECO:0000256" key="3">
    <source>
        <dbReference type="ARBA" id="ARBA00023163"/>
    </source>
</evidence>
<feature type="region of interest" description="Disordered" evidence="5">
    <location>
        <begin position="1"/>
        <end position="22"/>
    </location>
</feature>
<dbReference type="SMART" id="SM00717">
    <property type="entry name" value="SANT"/>
    <property type="match status" value="2"/>
</dbReference>
<keyword evidence="4" id="KW-0539">Nucleus</keyword>
<dbReference type="InterPro" id="IPR051575">
    <property type="entry name" value="Myb-like_DNA-bd"/>
</dbReference>
<reference evidence="9" key="2">
    <citation type="submission" date="2020-12" db="EMBL/GenBank/DDBJ databases">
        <title>New Spironucleus salmonicida genome in near-complete chromosomes.</title>
        <authorList>
            <person name="Xu F."/>
            <person name="Kurt Z."/>
            <person name="Jimenez-Gonzalez A."/>
            <person name="Astvaldsson A."/>
            <person name="Andersson J.O."/>
            <person name="Svard S.G."/>
        </authorList>
    </citation>
    <scope>NUCLEOTIDE SEQUENCE</scope>
    <source>
        <strain evidence="9">ATCC 50377</strain>
    </source>
</reference>
<evidence type="ECO:0000259" key="7">
    <source>
        <dbReference type="PROSITE" id="PS51294"/>
    </source>
</evidence>
<dbReference type="Pfam" id="PF13921">
    <property type="entry name" value="Myb_DNA-bind_6"/>
    <property type="match status" value="1"/>
</dbReference>
<dbReference type="PANTHER" id="PTHR46621:SF1">
    <property type="entry name" value="SNRNA-ACTIVATING PROTEIN COMPLEX SUBUNIT 4"/>
    <property type="match status" value="1"/>
</dbReference>